<dbReference type="Proteomes" id="UP000261174">
    <property type="component" value="Unassembled WGS sequence"/>
</dbReference>
<evidence type="ECO:0000313" key="3">
    <source>
        <dbReference type="EMBL" id="RFM34612.1"/>
    </source>
</evidence>
<dbReference type="EMBL" id="QTJV01000004">
    <property type="protein sequence ID" value="RFM34612.1"/>
    <property type="molecule type" value="Genomic_DNA"/>
</dbReference>
<sequence length="148" mass="16584">MKHIIILLSGLLIGTLASAQDNTLTAANTGGVKVVKDSRLDLLIKKQIYINTLAIRNQPGFRVQVISTNKRNEATDMKARVMQLYPDYRTYLDYQAPYFKVRVGDFKTRDEAADLREKLSSSFTGGVFVVPAIINLQPEKEAGNEESY</sequence>
<evidence type="ECO:0000259" key="2">
    <source>
        <dbReference type="PROSITE" id="PS51724"/>
    </source>
</evidence>
<feature type="signal peptide" evidence="1">
    <location>
        <begin position="1"/>
        <end position="19"/>
    </location>
</feature>
<keyword evidence="4" id="KW-1185">Reference proteome</keyword>
<dbReference type="OrthoDB" id="2473397at2"/>
<accession>A0A3E1P361</accession>
<dbReference type="GO" id="GO:0042834">
    <property type="term" value="F:peptidoglycan binding"/>
    <property type="evidence" value="ECO:0007669"/>
    <property type="project" value="InterPro"/>
</dbReference>
<dbReference type="PROSITE" id="PS51724">
    <property type="entry name" value="SPOR"/>
    <property type="match status" value="1"/>
</dbReference>
<proteinExistence type="predicted"/>
<dbReference type="Gene3D" id="3.30.70.1070">
    <property type="entry name" value="Sporulation related repeat"/>
    <property type="match status" value="1"/>
</dbReference>
<organism evidence="3 4">
    <name type="scientific">Chitinophaga silvisoli</name>
    <dbReference type="NCBI Taxonomy" id="2291814"/>
    <lineage>
        <taxon>Bacteria</taxon>
        <taxon>Pseudomonadati</taxon>
        <taxon>Bacteroidota</taxon>
        <taxon>Chitinophagia</taxon>
        <taxon>Chitinophagales</taxon>
        <taxon>Chitinophagaceae</taxon>
        <taxon>Chitinophaga</taxon>
    </lineage>
</organism>
<feature type="domain" description="SPOR" evidence="2">
    <location>
        <begin position="55"/>
        <end position="132"/>
    </location>
</feature>
<name>A0A3E1P361_9BACT</name>
<dbReference type="InterPro" id="IPR007730">
    <property type="entry name" value="SPOR-like_dom"/>
</dbReference>
<gene>
    <name evidence="3" type="ORF">DXN04_15210</name>
</gene>
<evidence type="ECO:0000313" key="4">
    <source>
        <dbReference type="Proteomes" id="UP000261174"/>
    </source>
</evidence>
<dbReference type="Pfam" id="PF05036">
    <property type="entry name" value="SPOR"/>
    <property type="match status" value="1"/>
</dbReference>
<dbReference type="RefSeq" id="WP_116854194.1">
    <property type="nucleotide sequence ID" value="NZ_QTJV01000004.1"/>
</dbReference>
<evidence type="ECO:0000256" key="1">
    <source>
        <dbReference type="SAM" id="SignalP"/>
    </source>
</evidence>
<reference evidence="3 4" key="1">
    <citation type="submission" date="2018-08" db="EMBL/GenBank/DDBJ databases">
        <title>Chitinophaga sp. K20C18050901, a novel bacterium isolated from forest soil.</title>
        <authorList>
            <person name="Wang C."/>
        </authorList>
    </citation>
    <scope>NUCLEOTIDE SEQUENCE [LARGE SCALE GENOMIC DNA]</scope>
    <source>
        <strain evidence="3 4">K20C18050901</strain>
    </source>
</reference>
<dbReference type="AlphaFoldDB" id="A0A3E1P361"/>
<comment type="caution">
    <text evidence="3">The sequence shown here is derived from an EMBL/GenBank/DDBJ whole genome shotgun (WGS) entry which is preliminary data.</text>
</comment>
<keyword evidence="1" id="KW-0732">Signal</keyword>
<protein>
    <submittedName>
        <fullName evidence="3">SPOR domain-containing protein</fullName>
    </submittedName>
</protein>
<dbReference type="SUPFAM" id="SSF110997">
    <property type="entry name" value="Sporulation related repeat"/>
    <property type="match status" value="1"/>
</dbReference>
<dbReference type="InterPro" id="IPR036680">
    <property type="entry name" value="SPOR-like_sf"/>
</dbReference>
<feature type="chain" id="PRO_5017623088" evidence="1">
    <location>
        <begin position="20"/>
        <end position="148"/>
    </location>
</feature>